<evidence type="ECO:0000256" key="4">
    <source>
        <dbReference type="ARBA" id="ARBA00022723"/>
    </source>
</evidence>
<evidence type="ECO:0000256" key="8">
    <source>
        <dbReference type="PIRSR" id="PIRSR602401-1"/>
    </source>
</evidence>
<sequence length="510" mass="58877">MNAPKLRSTLNPIWIRIKGVRYQATVSTSENVDVTNLKPFHEIPGPSSLPLIGPLLHFIPGGSLYTPDTKDFSAKLFKLYGPIVKLDPLFARNTLLMVYDPESAANVLRSENRIPYRGGFNSLAYYRKHIKKHENNHKKLTGLITDQGEEWWDLRSTVNPVLLQPKTIKLYSAAIDEVAQEMMNRMKSKLDENNRLQAKFDDEMNLWALESIGVVAFGIRLNCFDPNLAENSPEKKLIECVHQIFNLSNQLDFQPSLWHIFSTPTYKKAMKMFQLQEDLSKYFINKAMRNINKNEDKPDEQKGVLEKLLDINEEYAYIMATDMLVAGVDTVANSIAATLYLFAKNPEKQEKLREEVMSKESKRYLKACIKETMRMMPVVSGNLRRTTKEYNILGYHVPKGIDVAFAHQDLSLMEEHYPRPTEFIPERWLAEKNDPLYYGKAHPFVMAPFGFGVRSCIGRRIAELEIETFLTKILENFRVEWYGPPPKIIQTSINYFTGPFNFVFNDIKKK</sequence>
<dbReference type="AlphaFoldDB" id="A0A6J2JGU5"/>
<dbReference type="InterPro" id="IPR017972">
    <property type="entry name" value="Cyt_P450_CS"/>
</dbReference>
<keyword evidence="5 9" id="KW-0560">Oxidoreductase</keyword>
<reference evidence="11" key="1">
    <citation type="submission" date="2025-08" db="UniProtKB">
        <authorList>
            <consortium name="RefSeq"/>
        </authorList>
    </citation>
    <scope>IDENTIFICATION</scope>
    <source>
        <tissue evidence="11">Silk gland</tissue>
    </source>
</reference>
<dbReference type="GO" id="GO:0016705">
    <property type="term" value="F:oxidoreductase activity, acting on paired donors, with incorporation or reduction of molecular oxygen"/>
    <property type="evidence" value="ECO:0007669"/>
    <property type="project" value="InterPro"/>
</dbReference>
<evidence type="ECO:0000256" key="9">
    <source>
        <dbReference type="RuleBase" id="RU000461"/>
    </source>
</evidence>
<dbReference type="KEGG" id="bman:114241756"/>
<dbReference type="GO" id="GO:0004497">
    <property type="term" value="F:monooxygenase activity"/>
    <property type="evidence" value="ECO:0007669"/>
    <property type="project" value="UniProtKB-KW"/>
</dbReference>
<dbReference type="RefSeq" id="XP_028028513.1">
    <property type="nucleotide sequence ID" value="XM_028172712.1"/>
</dbReference>
<dbReference type="Pfam" id="PF00067">
    <property type="entry name" value="p450"/>
    <property type="match status" value="1"/>
</dbReference>
<evidence type="ECO:0000313" key="11">
    <source>
        <dbReference type="RefSeq" id="XP_028028513.1"/>
    </source>
</evidence>
<keyword evidence="3 8" id="KW-0349">Heme</keyword>
<dbReference type="GO" id="GO:0020037">
    <property type="term" value="F:heme binding"/>
    <property type="evidence" value="ECO:0007669"/>
    <property type="project" value="InterPro"/>
</dbReference>
<dbReference type="SUPFAM" id="SSF48264">
    <property type="entry name" value="Cytochrome P450"/>
    <property type="match status" value="1"/>
</dbReference>
<dbReference type="InterPro" id="IPR002401">
    <property type="entry name" value="Cyt_P450_E_grp-I"/>
</dbReference>
<dbReference type="PRINTS" id="PR00385">
    <property type="entry name" value="P450"/>
</dbReference>
<dbReference type="GeneID" id="114241756"/>
<name>A0A6J2JGU5_BOMMA</name>
<comment type="similarity">
    <text evidence="2 9">Belongs to the cytochrome P450 family.</text>
</comment>
<accession>A0A6J2JGU5</accession>
<protein>
    <submittedName>
        <fullName evidence="11">Cytochrome P450 CYP12A2-like</fullName>
    </submittedName>
</protein>
<evidence type="ECO:0000256" key="7">
    <source>
        <dbReference type="ARBA" id="ARBA00023033"/>
    </source>
</evidence>
<evidence type="ECO:0000256" key="1">
    <source>
        <dbReference type="ARBA" id="ARBA00001971"/>
    </source>
</evidence>
<dbReference type="InterPro" id="IPR050479">
    <property type="entry name" value="CYP11_CYP27_families"/>
</dbReference>
<evidence type="ECO:0000256" key="5">
    <source>
        <dbReference type="ARBA" id="ARBA00023002"/>
    </source>
</evidence>
<gene>
    <name evidence="11" type="primary">LOC114241756</name>
</gene>
<dbReference type="GO" id="GO:0005506">
    <property type="term" value="F:iron ion binding"/>
    <property type="evidence" value="ECO:0007669"/>
    <property type="project" value="InterPro"/>
</dbReference>
<dbReference type="PANTHER" id="PTHR24279">
    <property type="entry name" value="CYTOCHROME P450"/>
    <property type="match status" value="1"/>
</dbReference>
<dbReference type="PRINTS" id="PR00463">
    <property type="entry name" value="EP450I"/>
</dbReference>
<evidence type="ECO:0000256" key="2">
    <source>
        <dbReference type="ARBA" id="ARBA00010617"/>
    </source>
</evidence>
<dbReference type="InterPro" id="IPR036396">
    <property type="entry name" value="Cyt_P450_sf"/>
</dbReference>
<keyword evidence="6 8" id="KW-0408">Iron</keyword>
<evidence type="ECO:0000256" key="3">
    <source>
        <dbReference type="ARBA" id="ARBA00022617"/>
    </source>
</evidence>
<dbReference type="CDD" id="cd11054">
    <property type="entry name" value="CYP24A1-like"/>
    <property type="match status" value="1"/>
</dbReference>
<dbReference type="Gene3D" id="1.10.630.10">
    <property type="entry name" value="Cytochrome P450"/>
    <property type="match status" value="1"/>
</dbReference>
<keyword evidence="7 9" id="KW-0503">Monooxygenase</keyword>
<keyword evidence="4 8" id="KW-0479">Metal-binding</keyword>
<dbReference type="InterPro" id="IPR001128">
    <property type="entry name" value="Cyt_P450"/>
</dbReference>
<dbReference type="Proteomes" id="UP000504629">
    <property type="component" value="Unplaced"/>
</dbReference>
<evidence type="ECO:0000256" key="6">
    <source>
        <dbReference type="ARBA" id="ARBA00023004"/>
    </source>
</evidence>
<dbReference type="OrthoDB" id="3945418at2759"/>
<keyword evidence="10" id="KW-1185">Reference proteome</keyword>
<dbReference type="FunFam" id="1.10.630.10:FF:000006">
    <property type="entry name" value="Cytochrome P450 302a1, mitochondrial"/>
    <property type="match status" value="1"/>
</dbReference>
<evidence type="ECO:0000313" key="10">
    <source>
        <dbReference type="Proteomes" id="UP000504629"/>
    </source>
</evidence>
<comment type="cofactor">
    <cofactor evidence="1 8">
        <name>heme</name>
        <dbReference type="ChEBI" id="CHEBI:30413"/>
    </cofactor>
</comment>
<organism evidence="10 11">
    <name type="scientific">Bombyx mandarina</name>
    <name type="common">Wild silk moth</name>
    <name type="synonym">Wild silkworm</name>
    <dbReference type="NCBI Taxonomy" id="7092"/>
    <lineage>
        <taxon>Eukaryota</taxon>
        <taxon>Metazoa</taxon>
        <taxon>Ecdysozoa</taxon>
        <taxon>Arthropoda</taxon>
        <taxon>Hexapoda</taxon>
        <taxon>Insecta</taxon>
        <taxon>Pterygota</taxon>
        <taxon>Neoptera</taxon>
        <taxon>Endopterygota</taxon>
        <taxon>Lepidoptera</taxon>
        <taxon>Glossata</taxon>
        <taxon>Ditrysia</taxon>
        <taxon>Bombycoidea</taxon>
        <taxon>Bombycidae</taxon>
        <taxon>Bombycinae</taxon>
        <taxon>Bombyx</taxon>
    </lineage>
</organism>
<dbReference type="PROSITE" id="PS00086">
    <property type="entry name" value="CYTOCHROME_P450"/>
    <property type="match status" value="1"/>
</dbReference>
<dbReference type="PANTHER" id="PTHR24279:SF120">
    <property type="entry name" value="CYTOCHROME P450"/>
    <property type="match status" value="1"/>
</dbReference>
<proteinExistence type="inferred from homology"/>
<feature type="binding site" description="axial binding residue" evidence="8">
    <location>
        <position position="456"/>
    </location>
    <ligand>
        <name>heme</name>
        <dbReference type="ChEBI" id="CHEBI:30413"/>
    </ligand>
    <ligandPart>
        <name>Fe</name>
        <dbReference type="ChEBI" id="CHEBI:18248"/>
    </ligandPart>
</feature>